<evidence type="ECO:0000313" key="11">
    <source>
        <dbReference type="EMBL" id="VFP80812.1"/>
    </source>
</evidence>
<sequence length="248" mass="29094">MVSHTKLVLIRHGESDWNRQNRFTGWYDINLTEKGKNEAKNAGKLLKNKGFTFTFAYTSVLKRAIHTLWIILDEIDQTWLPIEKTWHLNERHYGALQGMDKDLVTRKYGIKQVKEWRRSFSSIPPSLNCFDKSFSGYDLRYSFLTPEQLPTAESLEMTIQRVLPFWNSSILPKMKSGNKILISAHGNSLRALITYLDKLPEEEVLELNIPTGMPLIYIFDKDFNPIQRYWLNDHYIPVINNTSEFHIK</sequence>
<evidence type="ECO:0000256" key="8">
    <source>
        <dbReference type="PIRSR" id="PIRSR613078-2"/>
    </source>
</evidence>
<comment type="similarity">
    <text evidence="2 6">Belongs to the phosphoglycerate mutase family. BPG-dependent PGAM subfamily.</text>
</comment>
<comment type="catalytic activity">
    <reaction evidence="1 6 10">
        <text>(2R)-2-phosphoglycerate = (2R)-3-phosphoglycerate</text>
        <dbReference type="Rhea" id="RHEA:15901"/>
        <dbReference type="ChEBI" id="CHEBI:58272"/>
        <dbReference type="ChEBI" id="CHEBI:58289"/>
        <dbReference type="EC" id="5.4.2.11"/>
    </reaction>
</comment>
<keyword evidence="4 6" id="KW-0324">Glycolysis</keyword>
<geneLocation type="plasmid" evidence="12">
    <name>pbiothi</name>
</geneLocation>
<dbReference type="OrthoDB" id="9781415at2"/>
<evidence type="ECO:0000256" key="6">
    <source>
        <dbReference type="HAMAP-Rule" id="MF_01039"/>
    </source>
</evidence>
<evidence type="ECO:0000256" key="9">
    <source>
        <dbReference type="PIRSR" id="PIRSR613078-3"/>
    </source>
</evidence>
<name>A0A451D5C2_9GAMM</name>
<dbReference type="AlphaFoldDB" id="A0A451D5C2"/>
<proteinExistence type="inferred from homology"/>
<feature type="active site" description="Tele-phosphohistidine intermediate" evidence="6 7">
    <location>
        <position position="12"/>
    </location>
</feature>
<evidence type="ECO:0000313" key="12">
    <source>
        <dbReference type="Proteomes" id="UP000294412"/>
    </source>
</evidence>
<dbReference type="RefSeq" id="WP_157993874.1">
    <property type="nucleotide sequence ID" value="NZ_LR217704.1"/>
</dbReference>
<feature type="binding site" evidence="6 8">
    <location>
        <begin position="90"/>
        <end position="93"/>
    </location>
    <ligand>
        <name>substrate</name>
    </ligand>
</feature>
<evidence type="ECO:0000256" key="5">
    <source>
        <dbReference type="ARBA" id="ARBA00023235"/>
    </source>
</evidence>
<feature type="binding site" evidence="6 8">
    <location>
        <position position="101"/>
    </location>
    <ligand>
        <name>substrate</name>
    </ligand>
</feature>
<evidence type="ECO:0000256" key="3">
    <source>
        <dbReference type="ARBA" id="ARBA00022432"/>
    </source>
</evidence>
<accession>A0A451D5C2</accession>
<evidence type="ECO:0000256" key="4">
    <source>
        <dbReference type="ARBA" id="ARBA00023152"/>
    </source>
</evidence>
<dbReference type="InterPro" id="IPR029033">
    <property type="entry name" value="His_PPase_superfam"/>
</dbReference>
<protein>
    <recommendedName>
        <fullName evidence="6 10">2,3-bisphosphoglycerate-dependent phosphoglycerate mutase</fullName>
        <shortName evidence="6">BPG-dependent PGAM</shortName>
        <shortName evidence="6">PGAM</shortName>
        <shortName evidence="6">Phosphoglyceromutase</shortName>
        <shortName evidence="6">dPGM</shortName>
        <ecNumber evidence="6 10">5.4.2.11</ecNumber>
    </recommendedName>
</protein>
<dbReference type="SMART" id="SM00855">
    <property type="entry name" value="PGAM"/>
    <property type="match status" value="1"/>
</dbReference>
<comment type="function">
    <text evidence="6 10">Catalyzes the interconversion of 2-phosphoglycerate and 3-phosphoglycerate.</text>
</comment>
<organism evidence="11 12">
    <name type="scientific">Candidatus Erwinia haradaeae</name>
    <dbReference type="NCBI Taxonomy" id="1922217"/>
    <lineage>
        <taxon>Bacteria</taxon>
        <taxon>Pseudomonadati</taxon>
        <taxon>Pseudomonadota</taxon>
        <taxon>Gammaproteobacteria</taxon>
        <taxon>Enterobacterales</taxon>
        <taxon>Erwiniaceae</taxon>
        <taxon>Erwinia</taxon>
    </lineage>
</organism>
<dbReference type="CDD" id="cd07067">
    <property type="entry name" value="HP_PGM_like"/>
    <property type="match status" value="1"/>
</dbReference>
<keyword evidence="3 6" id="KW-0312">Gluconeogenesis</keyword>
<feature type="site" description="Transition state stabilizer" evidence="6 9">
    <location>
        <position position="185"/>
    </location>
</feature>
<evidence type="ECO:0000256" key="2">
    <source>
        <dbReference type="ARBA" id="ARBA00006717"/>
    </source>
</evidence>
<evidence type="ECO:0000256" key="7">
    <source>
        <dbReference type="PIRSR" id="PIRSR613078-1"/>
    </source>
</evidence>
<dbReference type="Gene3D" id="3.40.50.1240">
    <property type="entry name" value="Phosphoglycerate mutase-like"/>
    <property type="match status" value="1"/>
</dbReference>
<keyword evidence="11" id="KW-0614">Plasmid</keyword>
<dbReference type="PIRSF" id="PIRSF000709">
    <property type="entry name" value="6PFK_2-Ptase"/>
    <property type="match status" value="1"/>
</dbReference>
<reference evidence="11 12" key="1">
    <citation type="submission" date="2019-02" db="EMBL/GenBank/DDBJ databases">
        <authorList>
            <person name="Manzano-Marin A."/>
            <person name="Manzano-Marin A."/>
        </authorList>
    </citation>
    <scope>NUCLEOTIDE SEQUENCE [LARGE SCALE GENOMIC DNA]</scope>
    <source>
        <strain evidence="11 12">ErCicuneomaculata</strain>
        <plasmid evidence="12">pbiothi</plasmid>
    </source>
</reference>
<dbReference type="SUPFAM" id="SSF53254">
    <property type="entry name" value="Phosphoglycerate mutase-like"/>
    <property type="match status" value="1"/>
</dbReference>
<dbReference type="InterPro" id="IPR001345">
    <property type="entry name" value="PG/BPGM_mutase_AS"/>
</dbReference>
<feature type="active site" description="Proton donor/acceptor" evidence="6 7">
    <location>
        <position position="90"/>
    </location>
</feature>
<dbReference type="GO" id="GO:0004619">
    <property type="term" value="F:phosphoglycerate mutase activity"/>
    <property type="evidence" value="ECO:0007669"/>
    <property type="project" value="UniProtKB-UniRule"/>
</dbReference>
<dbReference type="GO" id="GO:0006094">
    <property type="term" value="P:gluconeogenesis"/>
    <property type="evidence" value="ECO:0007669"/>
    <property type="project" value="UniProtKB-UniRule"/>
</dbReference>
<dbReference type="UniPathway" id="UPA00109">
    <property type="reaction ID" value="UER00186"/>
</dbReference>
<dbReference type="NCBIfam" id="TIGR01258">
    <property type="entry name" value="pgm_1"/>
    <property type="match status" value="1"/>
</dbReference>
<feature type="binding site" evidence="6 8">
    <location>
        <begin position="186"/>
        <end position="187"/>
    </location>
    <ligand>
        <name>substrate</name>
    </ligand>
</feature>
<feature type="binding site" evidence="6 8">
    <location>
        <position position="63"/>
    </location>
    <ligand>
        <name>substrate</name>
    </ligand>
</feature>
<dbReference type="Proteomes" id="UP000294412">
    <property type="component" value="Plasmid pBioThi"/>
</dbReference>
<feature type="binding site" evidence="6 8">
    <location>
        <begin position="24"/>
        <end position="25"/>
    </location>
    <ligand>
        <name>substrate</name>
    </ligand>
</feature>
<dbReference type="NCBIfam" id="NF010713">
    <property type="entry name" value="PRK14115.1"/>
    <property type="match status" value="1"/>
</dbReference>
<evidence type="ECO:0000256" key="10">
    <source>
        <dbReference type="RuleBase" id="RU004512"/>
    </source>
</evidence>
<feature type="binding site" evidence="6 8">
    <location>
        <begin position="117"/>
        <end position="118"/>
    </location>
    <ligand>
        <name>substrate</name>
    </ligand>
</feature>
<evidence type="ECO:0000256" key="1">
    <source>
        <dbReference type="ARBA" id="ARBA00000380"/>
    </source>
</evidence>
<keyword evidence="5 6" id="KW-0413">Isomerase</keyword>
<comment type="pathway">
    <text evidence="6 10">Carbohydrate degradation; glycolysis; pyruvate from D-glyceraldehyde 3-phosphate: step 3/5.</text>
</comment>
<comment type="subunit">
    <text evidence="6">Homodimer.</text>
</comment>
<dbReference type="EC" id="5.4.2.11" evidence="6 10"/>
<dbReference type="HAMAP" id="MF_01039">
    <property type="entry name" value="PGAM_GpmA"/>
    <property type="match status" value="1"/>
</dbReference>
<dbReference type="GO" id="GO:0006096">
    <property type="term" value="P:glycolytic process"/>
    <property type="evidence" value="ECO:0007669"/>
    <property type="project" value="UniProtKB-UniRule"/>
</dbReference>
<dbReference type="InterPro" id="IPR005952">
    <property type="entry name" value="Phosphogly_mut1"/>
</dbReference>
<dbReference type="PANTHER" id="PTHR11931">
    <property type="entry name" value="PHOSPHOGLYCERATE MUTASE"/>
    <property type="match status" value="1"/>
</dbReference>
<dbReference type="Pfam" id="PF00300">
    <property type="entry name" value="His_Phos_1"/>
    <property type="match status" value="2"/>
</dbReference>
<gene>
    <name evidence="6 11" type="primary">gpmA</name>
    <name evidence="11" type="ORF">ERCICUMA2628_680</name>
</gene>
<dbReference type="InterPro" id="IPR013078">
    <property type="entry name" value="His_Pase_superF_clade-1"/>
</dbReference>
<dbReference type="PROSITE" id="PS00175">
    <property type="entry name" value="PG_MUTASE"/>
    <property type="match status" value="1"/>
</dbReference>
<dbReference type="EMBL" id="LR217704">
    <property type="protein sequence ID" value="VFP80812.1"/>
    <property type="molecule type" value="Genomic_DNA"/>
</dbReference>
<feature type="binding site" evidence="6 8">
    <location>
        <begin position="11"/>
        <end position="18"/>
    </location>
    <ligand>
        <name>substrate</name>
    </ligand>
</feature>
<dbReference type="FunFam" id="3.40.50.1240:FF:000003">
    <property type="entry name" value="2,3-bisphosphoglycerate-dependent phosphoglycerate mutase"/>
    <property type="match status" value="1"/>
</dbReference>